<keyword evidence="2" id="KW-0238">DNA-binding</keyword>
<evidence type="ECO:0000259" key="4">
    <source>
        <dbReference type="PROSITE" id="PS51077"/>
    </source>
</evidence>
<evidence type="ECO:0000313" key="7">
    <source>
        <dbReference type="Proteomes" id="UP000188929"/>
    </source>
</evidence>
<dbReference type="GO" id="GO:0003700">
    <property type="term" value="F:DNA-binding transcription factor activity"/>
    <property type="evidence" value="ECO:0007669"/>
    <property type="project" value="TreeGrafter"/>
</dbReference>
<dbReference type="Gene3D" id="3.30.450.40">
    <property type="match status" value="1"/>
</dbReference>
<keyword evidence="7" id="KW-1185">Reference proteome</keyword>
<dbReference type="InterPro" id="IPR005471">
    <property type="entry name" value="Tscrpt_reg_IclR_N"/>
</dbReference>
<evidence type="ECO:0000313" key="6">
    <source>
        <dbReference type="EMBL" id="ONH23090.1"/>
    </source>
</evidence>
<dbReference type="InterPro" id="IPR036390">
    <property type="entry name" value="WH_DNA-bd_sf"/>
</dbReference>
<dbReference type="Pfam" id="PF09339">
    <property type="entry name" value="HTH_IclR"/>
    <property type="match status" value="1"/>
</dbReference>
<accession>A0A1V2I2Y6</accession>
<dbReference type="Gene3D" id="1.10.10.10">
    <property type="entry name" value="Winged helix-like DNA-binding domain superfamily/Winged helix DNA-binding domain"/>
    <property type="match status" value="1"/>
</dbReference>
<dbReference type="SMART" id="SM00346">
    <property type="entry name" value="HTH_ICLR"/>
    <property type="match status" value="1"/>
</dbReference>
<organism evidence="6 7">
    <name type="scientific">Pseudofrankia asymbiotica</name>
    <dbReference type="NCBI Taxonomy" id="1834516"/>
    <lineage>
        <taxon>Bacteria</taxon>
        <taxon>Bacillati</taxon>
        <taxon>Actinomycetota</taxon>
        <taxon>Actinomycetes</taxon>
        <taxon>Frankiales</taxon>
        <taxon>Frankiaceae</taxon>
        <taxon>Pseudofrankia</taxon>
    </lineage>
</organism>
<evidence type="ECO:0000259" key="5">
    <source>
        <dbReference type="PROSITE" id="PS51078"/>
    </source>
</evidence>
<proteinExistence type="predicted"/>
<protein>
    <submittedName>
        <fullName evidence="6">IclR family transcriptional regulator</fullName>
    </submittedName>
</protein>
<dbReference type="RefSeq" id="WP_076821867.1">
    <property type="nucleotide sequence ID" value="NZ_MOMC01000092.1"/>
</dbReference>
<reference evidence="7" key="1">
    <citation type="submission" date="2016-10" db="EMBL/GenBank/DDBJ databases">
        <title>Frankia sp. NRRL B-16386 Genome sequencing.</title>
        <authorList>
            <person name="Ghodhbane-Gtari F."/>
            <person name="Swanson E."/>
            <person name="Gueddou A."/>
            <person name="Hezbri K."/>
            <person name="Ktari K."/>
            <person name="Nouioui I."/>
            <person name="Morris K."/>
            <person name="Simpson S."/>
            <person name="Abebe-Akele F."/>
            <person name="Thomas K."/>
            <person name="Gtari M."/>
            <person name="Tisa L.S."/>
        </authorList>
    </citation>
    <scope>NUCLEOTIDE SEQUENCE [LARGE SCALE GENOMIC DNA]</scope>
    <source>
        <strain evidence="7">NRRL B-16386</strain>
    </source>
</reference>
<dbReference type="InterPro" id="IPR014757">
    <property type="entry name" value="Tscrpt_reg_IclR_C"/>
</dbReference>
<dbReference type="GO" id="GO:0045892">
    <property type="term" value="P:negative regulation of DNA-templated transcription"/>
    <property type="evidence" value="ECO:0007669"/>
    <property type="project" value="TreeGrafter"/>
</dbReference>
<comment type="caution">
    <text evidence="6">The sequence shown here is derived from an EMBL/GenBank/DDBJ whole genome shotgun (WGS) entry which is preliminary data.</text>
</comment>
<dbReference type="PROSITE" id="PS51078">
    <property type="entry name" value="ICLR_ED"/>
    <property type="match status" value="1"/>
</dbReference>
<dbReference type="OrthoDB" id="4524640at2"/>
<dbReference type="PANTHER" id="PTHR30136">
    <property type="entry name" value="HELIX-TURN-HELIX TRANSCRIPTIONAL REGULATOR, ICLR FAMILY"/>
    <property type="match status" value="1"/>
</dbReference>
<dbReference type="EMBL" id="MOMC01000092">
    <property type="protein sequence ID" value="ONH23090.1"/>
    <property type="molecule type" value="Genomic_DNA"/>
</dbReference>
<dbReference type="InterPro" id="IPR036388">
    <property type="entry name" value="WH-like_DNA-bd_sf"/>
</dbReference>
<dbReference type="AlphaFoldDB" id="A0A1V2I2Y6"/>
<dbReference type="SUPFAM" id="SSF46785">
    <property type="entry name" value="Winged helix' DNA-binding domain"/>
    <property type="match status" value="1"/>
</dbReference>
<feature type="domain" description="HTH iclR-type" evidence="4">
    <location>
        <begin position="6"/>
        <end position="69"/>
    </location>
</feature>
<evidence type="ECO:0000256" key="3">
    <source>
        <dbReference type="ARBA" id="ARBA00023163"/>
    </source>
</evidence>
<dbReference type="PANTHER" id="PTHR30136:SF24">
    <property type="entry name" value="HTH-TYPE TRANSCRIPTIONAL REPRESSOR ALLR"/>
    <property type="match status" value="1"/>
</dbReference>
<evidence type="ECO:0000256" key="1">
    <source>
        <dbReference type="ARBA" id="ARBA00023015"/>
    </source>
</evidence>
<dbReference type="Proteomes" id="UP000188929">
    <property type="component" value="Unassembled WGS sequence"/>
</dbReference>
<gene>
    <name evidence="6" type="ORF">BL253_33890</name>
</gene>
<dbReference type="STRING" id="1834516.BL253_33890"/>
<dbReference type="InterPro" id="IPR050707">
    <property type="entry name" value="HTH_MetabolicPath_Reg"/>
</dbReference>
<keyword evidence="3" id="KW-0804">Transcription</keyword>
<dbReference type="GO" id="GO:0003677">
    <property type="term" value="F:DNA binding"/>
    <property type="evidence" value="ECO:0007669"/>
    <property type="project" value="UniProtKB-KW"/>
</dbReference>
<dbReference type="InterPro" id="IPR029016">
    <property type="entry name" value="GAF-like_dom_sf"/>
</dbReference>
<dbReference type="PROSITE" id="PS51077">
    <property type="entry name" value="HTH_ICLR"/>
    <property type="match status" value="1"/>
</dbReference>
<sequence length="331" mass="34983">MSSRPSPQTDRLLDLVDLLAARPVDGATLAEIARALGLSKTTIHPMVVALTRRGWLLRHPERHTYRLGPALVAAGRAAARGHAVIDAARPAVHRLAAMTGLTCLALVTGAFPGERDELLIGEIGAPPQPPANGASGAAGGMGPAYRHLRLGDRFPLQPPIGSVCVAWSDDPTTVEQWLDRLGSDRPSDALAQITPSLAGIRARGWSVEVDRHLRERLDLLAAELGEDQRGAEHAAALRRILSEVHRTFGLADALPASIEPGGTYRATTVSAPVFDARGEVVVVLAAICASDQHHAPVRTGAEVIDLGERVRAAAEALTALTRGRPPALWQG</sequence>
<name>A0A1V2I2Y6_9ACTN</name>
<evidence type="ECO:0000256" key="2">
    <source>
        <dbReference type="ARBA" id="ARBA00023125"/>
    </source>
</evidence>
<feature type="domain" description="IclR-ED" evidence="5">
    <location>
        <begin position="70"/>
        <end position="323"/>
    </location>
</feature>
<keyword evidence="1" id="KW-0805">Transcription regulation</keyword>